<feature type="transmembrane region" description="Helical" evidence="1">
    <location>
        <begin position="93"/>
        <end position="117"/>
    </location>
</feature>
<name>A0A1A0HJE6_9ASCO</name>
<gene>
    <name evidence="2" type="ORF">METBIDRAFT_118136</name>
</gene>
<dbReference type="AlphaFoldDB" id="A0A1A0HJE6"/>
<evidence type="ECO:0000256" key="1">
    <source>
        <dbReference type="SAM" id="Phobius"/>
    </source>
</evidence>
<keyword evidence="1" id="KW-1133">Transmembrane helix</keyword>
<reference evidence="2 3" key="1">
    <citation type="submission" date="2016-05" db="EMBL/GenBank/DDBJ databases">
        <title>Comparative genomics of biotechnologically important yeasts.</title>
        <authorList>
            <consortium name="DOE Joint Genome Institute"/>
            <person name="Riley R."/>
            <person name="Haridas S."/>
            <person name="Wolfe K.H."/>
            <person name="Lopes M.R."/>
            <person name="Hittinger C.T."/>
            <person name="Goker M."/>
            <person name="Salamov A."/>
            <person name="Wisecaver J."/>
            <person name="Long T.M."/>
            <person name="Aerts A.L."/>
            <person name="Barry K."/>
            <person name="Choi C."/>
            <person name="Clum A."/>
            <person name="Coughlan A.Y."/>
            <person name="Deshpande S."/>
            <person name="Douglass A.P."/>
            <person name="Hanson S.J."/>
            <person name="Klenk H.-P."/>
            <person name="LaButti K."/>
            <person name="Lapidus A."/>
            <person name="Lindquist E."/>
            <person name="Lipzen A."/>
            <person name="Meier-kolthoff J.P."/>
            <person name="Ohm R.A."/>
            <person name="Otillar R.P."/>
            <person name="Pangilinan J."/>
            <person name="Peng Y."/>
            <person name="Rokas A."/>
            <person name="Rosa C.A."/>
            <person name="Scheuner C."/>
            <person name="Sibirny A.A."/>
            <person name="Slot J.C."/>
            <person name="Stielow J.B."/>
            <person name="Sun H."/>
            <person name="Kurtzman C.P."/>
            <person name="Blackwell M."/>
            <person name="Grigoriev I.V."/>
            <person name="Jeffries T.W."/>
        </authorList>
    </citation>
    <scope>NUCLEOTIDE SEQUENCE [LARGE SCALE GENOMIC DNA]</scope>
    <source>
        <strain evidence="2 3">NRRL YB-4993</strain>
    </source>
</reference>
<feature type="transmembrane region" description="Helical" evidence="1">
    <location>
        <begin position="24"/>
        <end position="50"/>
    </location>
</feature>
<keyword evidence="3" id="KW-1185">Reference proteome</keyword>
<keyword evidence="1" id="KW-0472">Membrane</keyword>
<keyword evidence="1" id="KW-0812">Transmembrane</keyword>
<organism evidence="2 3">
    <name type="scientific">Metschnikowia bicuspidata var. bicuspidata NRRL YB-4993</name>
    <dbReference type="NCBI Taxonomy" id="869754"/>
    <lineage>
        <taxon>Eukaryota</taxon>
        <taxon>Fungi</taxon>
        <taxon>Dikarya</taxon>
        <taxon>Ascomycota</taxon>
        <taxon>Saccharomycotina</taxon>
        <taxon>Pichiomycetes</taxon>
        <taxon>Metschnikowiaceae</taxon>
        <taxon>Metschnikowia</taxon>
    </lineage>
</organism>
<sequence>MLIIRLALKLGVAFKTFPPSPVPLILYTTPVSFLSSCSLLHFPLFSHLAFKFASLLFWRAETVSLTSCFLSLHSISLLSFCFSYSFNAFFQNFSAFLILTPSAWLIKLLHFSPYFLFGR</sequence>
<evidence type="ECO:0000313" key="2">
    <source>
        <dbReference type="EMBL" id="OBA24121.1"/>
    </source>
</evidence>
<dbReference type="EMBL" id="LXTC01000001">
    <property type="protein sequence ID" value="OBA24121.1"/>
    <property type="molecule type" value="Genomic_DNA"/>
</dbReference>
<comment type="caution">
    <text evidence="2">The sequence shown here is derived from an EMBL/GenBank/DDBJ whole genome shotgun (WGS) entry which is preliminary data.</text>
</comment>
<proteinExistence type="predicted"/>
<accession>A0A1A0HJE6</accession>
<feature type="transmembrane region" description="Helical" evidence="1">
    <location>
        <begin position="62"/>
        <end position="87"/>
    </location>
</feature>
<dbReference type="RefSeq" id="XP_018714602.1">
    <property type="nucleotide sequence ID" value="XM_018854099.1"/>
</dbReference>
<dbReference type="Proteomes" id="UP000092555">
    <property type="component" value="Unassembled WGS sequence"/>
</dbReference>
<evidence type="ECO:0000313" key="3">
    <source>
        <dbReference type="Proteomes" id="UP000092555"/>
    </source>
</evidence>
<dbReference type="GeneID" id="30027075"/>
<protein>
    <submittedName>
        <fullName evidence="2">Uncharacterized protein</fullName>
    </submittedName>
</protein>